<evidence type="ECO:0000256" key="5">
    <source>
        <dbReference type="ARBA" id="ARBA00022598"/>
    </source>
</evidence>
<dbReference type="PANTHER" id="PTHR43445:SF3">
    <property type="entry name" value="UDP-N-ACETYLMURAMATE--L-ALANINE LIGASE"/>
    <property type="match status" value="1"/>
</dbReference>
<keyword evidence="5 13" id="KW-0436">Ligase</keyword>
<dbReference type="InterPro" id="IPR013221">
    <property type="entry name" value="Mur_ligase_cen"/>
</dbReference>
<dbReference type="Pfam" id="PF08245">
    <property type="entry name" value="Mur_ligase_M"/>
    <property type="match status" value="1"/>
</dbReference>
<dbReference type="InterPro" id="IPR036565">
    <property type="entry name" value="Mur-like_cat_sf"/>
</dbReference>
<keyword evidence="4" id="KW-0963">Cytoplasm</keyword>
<reference evidence="13" key="1">
    <citation type="submission" date="2018-06" db="EMBL/GenBank/DDBJ databases">
        <authorList>
            <person name="Zhirakovskaya E."/>
        </authorList>
    </citation>
    <scope>NUCLEOTIDE SEQUENCE</scope>
</reference>
<dbReference type="InterPro" id="IPR004101">
    <property type="entry name" value="Mur_ligase_C"/>
</dbReference>
<evidence type="ECO:0000256" key="1">
    <source>
        <dbReference type="ARBA" id="ARBA00004496"/>
    </source>
</evidence>
<comment type="subcellular location">
    <subcellularLocation>
        <location evidence="1">Cytoplasm</location>
    </subcellularLocation>
</comment>
<protein>
    <recommendedName>
        <fullName evidence="3">UDP-N-acetylmuramate--L-alanine ligase</fullName>
        <ecNumber evidence="3">6.3.2.8</ecNumber>
    </recommendedName>
</protein>
<keyword evidence="7" id="KW-0067">ATP-binding</keyword>
<evidence type="ECO:0000256" key="2">
    <source>
        <dbReference type="ARBA" id="ARBA00004752"/>
    </source>
</evidence>
<comment type="pathway">
    <text evidence="2">Cell wall biogenesis; peptidoglycan biosynthesis.</text>
</comment>
<dbReference type="GO" id="GO:0005524">
    <property type="term" value="F:ATP binding"/>
    <property type="evidence" value="ECO:0007669"/>
    <property type="project" value="UniProtKB-KW"/>
</dbReference>
<dbReference type="InterPro" id="IPR050061">
    <property type="entry name" value="MurCDEF_pg_biosynth"/>
</dbReference>
<dbReference type="SUPFAM" id="SSF53244">
    <property type="entry name" value="MurD-like peptide ligases, peptide-binding domain"/>
    <property type="match status" value="1"/>
</dbReference>
<dbReference type="UniPathway" id="UPA00219"/>
<evidence type="ECO:0000256" key="8">
    <source>
        <dbReference type="ARBA" id="ARBA00047833"/>
    </source>
</evidence>
<evidence type="ECO:0000259" key="12">
    <source>
        <dbReference type="Pfam" id="PF08245"/>
    </source>
</evidence>
<evidence type="ECO:0000256" key="7">
    <source>
        <dbReference type="ARBA" id="ARBA00022840"/>
    </source>
</evidence>
<dbReference type="SUPFAM" id="SSF51984">
    <property type="entry name" value="MurCD N-terminal domain"/>
    <property type="match status" value="1"/>
</dbReference>
<dbReference type="InterPro" id="IPR036615">
    <property type="entry name" value="Mur_ligase_C_dom_sf"/>
</dbReference>
<feature type="domain" description="Mur ligase C-terminal" evidence="11">
    <location>
        <begin position="341"/>
        <end position="475"/>
    </location>
</feature>
<feature type="region of interest" description="Disordered" evidence="9">
    <location>
        <begin position="1"/>
        <end position="22"/>
    </location>
</feature>
<evidence type="ECO:0000313" key="13">
    <source>
        <dbReference type="EMBL" id="VAW72340.1"/>
    </source>
</evidence>
<evidence type="ECO:0000259" key="11">
    <source>
        <dbReference type="Pfam" id="PF02875"/>
    </source>
</evidence>
<dbReference type="Pfam" id="PF01225">
    <property type="entry name" value="Mur_ligase"/>
    <property type="match status" value="1"/>
</dbReference>
<dbReference type="GO" id="GO:0009252">
    <property type="term" value="P:peptidoglycan biosynthetic process"/>
    <property type="evidence" value="ECO:0007669"/>
    <property type="project" value="UniProtKB-UniPathway"/>
</dbReference>
<dbReference type="PANTHER" id="PTHR43445">
    <property type="entry name" value="UDP-N-ACETYLMURAMATE--L-ALANINE LIGASE-RELATED"/>
    <property type="match status" value="1"/>
</dbReference>
<evidence type="ECO:0000256" key="3">
    <source>
        <dbReference type="ARBA" id="ARBA00012211"/>
    </source>
</evidence>
<keyword evidence="6" id="KW-0547">Nucleotide-binding</keyword>
<dbReference type="FunFam" id="3.40.1190.10:FF:000001">
    <property type="entry name" value="UDP-N-acetylmuramate--L-alanine ligase"/>
    <property type="match status" value="1"/>
</dbReference>
<sequence>MANDLTLNKYDRETTKTPMNTKDNFQQRLGRTRHIHLIGIGGTGMCGIAEVLINLDYNVSGSDLKPNKATERLQSMGALIKFGHSASHIEQADVVVTSSAIDAENTELCAAHARRIPVVPRAEMLAELMRFRYGIAVAGTHGKTTTTSLVASLLAEAGLDPTFVIGGLLNSAGTNARLGEGQYLVAEADESDASFLYLQPMISIVTNIDADHLSTYGGSFDRLKETFVEFLHHLPFYGVAMLCIDDPEVKNILGDVARNFKTYGVSEGADFRAHNITQQGHVTSFDVQLPDRENLLPVKLNMPGNHNVLNALAAIAVAVELEIDEQTILNGLEKFQGIGRRFQDYGEVNIADGSILLVDDYAHHPRELAATFKGVRAGWPGRRLVVAFQPHRYSRTQDLFDDFVQVLAKVDVLVLTEVYPAGEKHIQGADGHALSKAIRARGKLDPVLVNDVESLGEELQHILKDGDVLLTVGAGNIGAMAACFPEQFKQFRDGSSTH</sequence>
<dbReference type="Gene3D" id="3.90.190.20">
    <property type="entry name" value="Mur ligase, C-terminal domain"/>
    <property type="match status" value="1"/>
</dbReference>
<dbReference type="GO" id="GO:0008763">
    <property type="term" value="F:UDP-N-acetylmuramate-L-alanine ligase activity"/>
    <property type="evidence" value="ECO:0007669"/>
    <property type="project" value="UniProtKB-EC"/>
</dbReference>
<dbReference type="InterPro" id="IPR005758">
    <property type="entry name" value="UDP-N-AcMur_Ala_ligase_MurC"/>
</dbReference>
<dbReference type="HAMAP" id="MF_00046">
    <property type="entry name" value="MurC"/>
    <property type="match status" value="1"/>
</dbReference>
<dbReference type="GO" id="GO:0005737">
    <property type="term" value="C:cytoplasm"/>
    <property type="evidence" value="ECO:0007669"/>
    <property type="project" value="UniProtKB-SubCell"/>
</dbReference>
<dbReference type="EC" id="6.3.2.8" evidence="3"/>
<name>A0A3B0Y669_9ZZZZ</name>
<gene>
    <name evidence="13" type="ORF">MNBD_GAMMA12-1730</name>
</gene>
<accession>A0A3B0Y669</accession>
<evidence type="ECO:0000259" key="10">
    <source>
        <dbReference type="Pfam" id="PF01225"/>
    </source>
</evidence>
<dbReference type="Gene3D" id="3.40.1190.10">
    <property type="entry name" value="Mur-like, catalytic domain"/>
    <property type="match status" value="1"/>
</dbReference>
<dbReference type="NCBIfam" id="TIGR01082">
    <property type="entry name" value="murC"/>
    <property type="match status" value="1"/>
</dbReference>
<dbReference type="AlphaFoldDB" id="A0A3B0Y669"/>
<dbReference type="InterPro" id="IPR000713">
    <property type="entry name" value="Mur_ligase_N"/>
</dbReference>
<comment type="catalytic activity">
    <reaction evidence="8">
        <text>UDP-N-acetyl-alpha-D-muramate + L-alanine + ATP = UDP-N-acetyl-alpha-D-muramoyl-L-alanine + ADP + phosphate + H(+)</text>
        <dbReference type="Rhea" id="RHEA:23372"/>
        <dbReference type="ChEBI" id="CHEBI:15378"/>
        <dbReference type="ChEBI" id="CHEBI:30616"/>
        <dbReference type="ChEBI" id="CHEBI:43474"/>
        <dbReference type="ChEBI" id="CHEBI:57972"/>
        <dbReference type="ChEBI" id="CHEBI:70757"/>
        <dbReference type="ChEBI" id="CHEBI:83898"/>
        <dbReference type="ChEBI" id="CHEBI:456216"/>
        <dbReference type="EC" id="6.3.2.8"/>
    </reaction>
</comment>
<feature type="domain" description="Mur ligase N-terminal catalytic" evidence="10">
    <location>
        <begin position="34"/>
        <end position="133"/>
    </location>
</feature>
<dbReference type="SUPFAM" id="SSF53623">
    <property type="entry name" value="MurD-like peptide ligases, catalytic domain"/>
    <property type="match status" value="1"/>
</dbReference>
<dbReference type="Gene3D" id="3.40.50.720">
    <property type="entry name" value="NAD(P)-binding Rossmann-like Domain"/>
    <property type="match status" value="1"/>
</dbReference>
<dbReference type="EMBL" id="UOFL01000036">
    <property type="protein sequence ID" value="VAW72340.1"/>
    <property type="molecule type" value="Genomic_DNA"/>
</dbReference>
<feature type="domain" description="Mur ligase central" evidence="12">
    <location>
        <begin position="137"/>
        <end position="318"/>
    </location>
</feature>
<evidence type="ECO:0000256" key="4">
    <source>
        <dbReference type="ARBA" id="ARBA00022490"/>
    </source>
</evidence>
<evidence type="ECO:0000256" key="9">
    <source>
        <dbReference type="SAM" id="MobiDB-lite"/>
    </source>
</evidence>
<evidence type="ECO:0000256" key="6">
    <source>
        <dbReference type="ARBA" id="ARBA00022741"/>
    </source>
</evidence>
<proteinExistence type="inferred from homology"/>
<dbReference type="Pfam" id="PF02875">
    <property type="entry name" value="Mur_ligase_C"/>
    <property type="match status" value="1"/>
</dbReference>
<organism evidence="13">
    <name type="scientific">hydrothermal vent metagenome</name>
    <dbReference type="NCBI Taxonomy" id="652676"/>
    <lineage>
        <taxon>unclassified sequences</taxon>
        <taxon>metagenomes</taxon>
        <taxon>ecological metagenomes</taxon>
    </lineage>
</organism>